<evidence type="ECO:0000313" key="2">
    <source>
        <dbReference type="Proteomes" id="UP000838672"/>
    </source>
</evidence>
<comment type="caution">
    <text evidence="1">The sequence shown here is derived from an EMBL/GenBank/DDBJ whole genome shotgun (WGS) entry which is preliminary data.</text>
</comment>
<evidence type="ECO:0000313" key="1">
    <source>
        <dbReference type="EMBL" id="CAH0533705.1"/>
    </source>
</evidence>
<dbReference type="RefSeq" id="WP_237466129.1">
    <property type="nucleotide sequence ID" value="NZ_CAKLDI010000001.1"/>
</dbReference>
<dbReference type="EMBL" id="CAKLDI010000001">
    <property type="protein sequence ID" value="CAH0533705.1"/>
    <property type="molecule type" value="Genomic_DNA"/>
</dbReference>
<name>A0ABN8DSC3_9VIBR</name>
<accession>A0ABN8DSC3</accession>
<reference evidence="1" key="1">
    <citation type="submission" date="2021-11" db="EMBL/GenBank/DDBJ databases">
        <authorList>
            <person name="Rodrigo-Torres L."/>
            <person name="Arahal R. D."/>
            <person name="Lucena T."/>
        </authorList>
    </citation>
    <scope>NUCLEOTIDE SEQUENCE</scope>
    <source>
        <strain evidence="1">CECT 7929</strain>
    </source>
</reference>
<keyword evidence="2" id="KW-1185">Reference proteome</keyword>
<organism evidence="1 2">
    <name type="scientific">Vibrio stylophorae</name>
    <dbReference type="NCBI Taxonomy" id="659351"/>
    <lineage>
        <taxon>Bacteria</taxon>
        <taxon>Pseudomonadati</taxon>
        <taxon>Pseudomonadota</taxon>
        <taxon>Gammaproteobacteria</taxon>
        <taxon>Vibrionales</taxon>
        <taxon>Vibrionaceae</taxon>
        <taxon>Vibrio</taxon>
    </lineage>
</organism>
<gene>
    <name evidence="1" type="ORF">VST7929_01580</name>
</gene>
<protein>
    <submittedName>
        <fullName evidence="1">Uncharacterized protein</fullName>
    </submittedName>
</protein>
<sequence length="117" mass="13687">MIDVIEFEGKYYSKKGLYDRIDQGVDGDTLMEIQRLLNLHKVHLKTCKETRKLLFDAPFITTSAGLSYLQTSLLEHQIELTIHDKDDITLRVDDICWRHEHDSQAEQDLSRVLGNYH</sequence>
<dbReference type="Proteomes" id="UP000838672">
    <property type="component" value="Unassembled WGS sequence"/>
</dbReference>
<proteinExistence type="predicted"/>